<proteinExistence type="inferred from homology"/>
<keyword evidence="3" id="KW-0614">Plasmid</keyword>
<dbReference type="RefSeq" id="WP_350241635.1">
    <property type="nucleotide sequence ID" value="NZ_CP158297.1"/>
</dbReference>
<geneLocation type="plasmid" evidence="3">
    <name>pDson01</name>
</geneLocation>
<dbReference type="PANTHER" id="PTHR21064">
    <property type="entry name" value="AMINOGLYCOSIDE PHOSPHOTRANSFERASE DOMAIN-CONTAINING PROTEIN-RELATED"/>
    <property type="match status" value="1"/>
</dbReference>
<protein>
    <submittedName>
        <fullName evidence="3">Phosphotransferase</fullName>
    </submittedName>
</protein>
<dbReference type="Pfam" id="PF01636">
    <property type="entry name" value="APH"/>
    <property type="match status" value="1"/>
</dbReference>
<feature type="domain" description="Aminoglycoside phosphotransferase" evidence="2">
    <location>
        <begin position="57"/>
        <end position="290"/>
    </location>
</feature>
<dbReference type="InterPro" id="IPR011009">
    <property type="entry name" value="Kinase-like_dom_sf"/>
</dbReference>
<organism evidence="3">
    <name type="scientific">Deinococcus sonorensis KR-87</name>
    <dbReference type="NCBI Taxonomy" id="694439"/>
    <lineage>
        <taxon>Bacteria</taxon>
        <taxon>Thermotogati</taxon>
        <taxon>Deinococcota</taxon>
        <taxon>Deinococci</taxon>
        <taxon>Deinococcales</taxon>
        <taxon>Deinococcaceae</taxon>
        <taxon>Deinococcus</taxon>
    </lineage>
</organism>
<dbReference type="AlphaFoldDB" id="A0AAU7U6F7"/>
<dbReference type="KEGG" id="dsc:ABOD76_01995"/>
<evidence type="ECO:0000259" key="2">
    <source>
        <dbReference type="Pfam" id="PF01636"/>
    </source>
</evidence>
<name>A0AAU7U6F7_9DEIO</name>
<dbReference type="EMBL" id="CP158297">
    <property type="protein sequence ID" value="XBV83845.1"/>
    <property type="molecule type" value="Genomic_DNA"/>
</dbReference>
<sequence>MTVAHGATGRALRQLADAERQAIHHTDRVKDLALWRAAAFRLLRDLDQDTTDLHLLGQGNNVVFRVGAPNGPLVLRLHRPGVRPREVTEAELRFQAALSRRAAVRMPTPMMQAHGGYTVKTIVQGTGPVHADLSSWCPGEVRRPGSGLTLDDARRAGAALARIHQFSETYPAEPRWPVWNADTLFTAASPYEPGDLSRVFLPEQRAVLNFVEQRTREVLRTLPRRPDTFGVIHADFILGNLLFADDEVTVLDFDDCGLGWFVYDLCPLLGNLADQPDFAAWKQAVFSGYASIRALPDGALDKAVLQVLMAARHAAQCLWGAGLVGRGAEFDVGRHTAWRFEAIRRLLGSEAPFLS</sequence>
<gene>
    <name evidence="3" type="ORF">ABOD76_01995</name>
</gene>
<evidence type="ECO:0000256" key="1">
    <source>
        <dbReference type="ARBA" id="ARBA00038240"/>
    </source>
</evidence>
<dbReference type="InterPro" id="IPR002575">
    <property type="entry name" value="Aminoglycoside_PTrfase"/>
</dbReference>
<dbReference type="GO" id="GO:0019202">
    <property type="term" value="F:amino acid kinase activity"/>
    <property type="evidence" value="ECO:0007669"/>
    <property type="project" value="TreeGrafter"/>
</dbReference>
<comment type="similarity">
    <text evidence="1">Belongs to the pseudomonas-type ThrB family.</text>
</comment>
<dbReference type="PANTHER" id="PTHR21064:SF6">
    <property type="entry name" value="AMINOGLYCOSIDE PHOSPHOTRANSFERASE DOMAIN-CONTAINING PROTEIN"/>
    <property type="match status" value="1"/>
</dbReference>
<reference evidence="3" key="1">
    <citation type="submission" date="2024-06" db="EMBL/GenBank/DDBJ databases">
        <title>Draft Genome Sequence of Deinococcus sonorensis Type Strain KR-87, a Biofilm Producing Representative of the Genus Deinococcus.</title>
        <authorList>
            <person name="Boren L.S."/>
            <person name="Grosso R.A."/>
            <person name="Hugenberg-Cox A.N."/>
            <person name="Hill J.T.E."/>
            <person name="Albert C.M."/>
            <person name="Tuohy J.M."/>
        </authorList>
    </citation>
    <scope>NUCLEOTIDE SEQUENCE</scope>
    <source>
        <strain evidence="3">KR-87</strain>
        <plasmid evidence="3">pDson01</plasmid>
    </source>
</reference>
<dbReference type="Gene3D" id="3.90.1200.10">
    <property type="match status" value="1"/>
</dbReference>
<evidence type="ECO:0000313" key="3">
    <source>
        <dbReference type="EMBL" id="XBV83845.1"/>
    </source>
</evidence>
<dbReference type="SUPFAM" id="SSF56112">
    <property type="entry name" value="Protein kinase-like (PK-like)"/>
    <property type="match status" value="1"/>
</dbReference>
<dbReference type="InterPro" id="IPR050249">
    <property type="entry name" value="Pseudomonas-type_ThrB"/>
</dbReference>
<accession>A0AAU7U6F7</accession>